<protein>
    <submittedName>
        <fullName evidence="6">2-polyprenyl-6-methoxyphenol hydroxylase</fullName>
    </submittedName>
</protein>
<evidence type="ECO:0000313" key="6">
    <source>
        <dbReference type="EMBL" id="PWS31976.1"/>
    </source>
</evidence>
<dbReference type="RefSeq" id="WP_109929429.1">
    <property type="nucleotide sequence ID" value="NZ_QGNY01000003.1"/>
</dbReference>
<feature type="domain" description="FAD-binding" evidence="5">
    <location>
        <begin position="7"/>
        <end position="332"/>
    </location>
</feature>
<evidence type="ECO:0000313" key="7">
    <source>
        <dbReference type="Proteomes" id="UP000245391"/>
    </source>
</evidence>
<reference evidence="7" key="1">
    <citation type="submission" date="2018-05" db="EMBL/GenBank/DDBJ databases">
        <title>Pedobacter paludis sp. nov., isolated from wetland soil.</title>
        <authorList>
            <person name="Zhang Y."/>
        </authorList>
    </citation>
    <scope>NUCLEOTIDE SEQUENCE [LARGE SCALE GENOMIC DNA]</scope>
    <source>
        <strain evidence="7">R-8</strain>
    </source>
</reference>
<accession>A0A317F3A3</accession>
<keyword evidence="4" id="KW-0503">Monooxygenase</keyword>
<evidence type="ECO:0000259" key="5">
    <source>
        <dbReference type="Pfam" id="PF01494"/>
    </source>
</evidence>
<sequence length="395" mass="44438">MLLQNKKIAIVGGGPGGLTLARLLQQKGAEVKVYERDQDQFGRQQGATLDLHYESGLKALRAAGLIEEFAKNYRPGAERITITDNNATIHYTERDEAPLQDLNSIYARPEIDRSPLRDLLIASLQEDTIIWDSKFLELTKNSDGWNMVFENGNTAYADLIIAADGANSKIRKYLTNIQRIYSGVTIVEGNIYNAAINAPHLWELTNGGKVFALWKNKTVFLSAKGEGSLSFYTSTKETEDWAKSSGIDFTNKAHVFTWFKQRFSDWSNDWHEIFLTDESYFVVRPQYHFPADQSWQSVPNLTMIGDAAHVTPPSGEGVNLAMQDALELYEALCVDGFTTTFEAIQSFEGKMHARASIGTKEALEMVEEMTSENNLQQMLNFFNQMVDLKKGDQTN</sequence>
<evidence type="ECO:0000256" key="3">
    <source>
        <dbReference type="ARBA" id="ARBA00023002"/>
    </source>
</evidence>
<dbReference type="GO" id="GO:0004497">
    <property type="term" value="F:monooxygenase activity"/>
    <property type="evidence" value="ECO:0007669"/>
    <property type="project" value="UniProtKB-KW"/>
</dbReference>
<name>A0A317F3A3_9SPHI</name>
<dbReference type="AlphaFoldDB" id="A0A317F3A3"/>
<proteinExistence type="predicted"/>
<evidence type="ECO:0000256" key="2">
    <source>
        <dbReference type="ARBA" id="ARBA00022827"/>
    </source>
</evidence>
<dbReference type="EMBL" id="QGNY01000003">
    <property type="protein sequence ID" value="PWS31976.1"/>
    <property type="molecule type" value="Genomic_DNA"/>
</dbReference>
<dbReference type="Gene3D" id="3.50.50.60">
    <property type="entry name" value="FAD/NAD(P)-binding domain"/>
    <property type="match status" value="1"/>
</dbReference>
<dbReference type="SUPFAM" id="SSF51905">
    <property type="entry name" value="FAD/NAD(P)-binding domain"/>
    <property type="match status" value="1"/>
</dbReference>
<dbReference type="PANTHER" id="PTHR46972">
    <property type="entry name" value="MONOOXYGENASE ASQM-RELATED"/>
    <property type="match status" value="1"/>
</dbReference>
<keyword evidence="7" id="KW-1185">Reference proteome</keyword>
<dbReference type="Pfam" id="PF01494">
    <property type="entry name" value="FAD_binding_3"/>
    <property type="match status" value="1"/>
</dbReference>
<gene>
    <name evidence="6" type="ORF">DF947_09305</name>
</gene>
<dbReference type="OrthoDB" id="9782160at2"/>
<evidence type="ECO:0000256" key="4">
    <source>
        <dbReference type="ARBA" id="ARBA00023033"/>
    </source>
</evidence>
<keyword evidence="3" id="KW-0560">Oxidoreductase</keyword>
<keyword evidence="1" id="KW-0285">Flavoprotein</keyword>
<dbReference type="PRINTS" id="PR00420">
    <property type="entry name" value="RNGMNOXGNASE"/>
</dbReference>
<dbReference type="InterPro" id="IPR002938">
    <property type="entry name" value="FAD-bd"/>
</dbReference>
<dbReference type="GO" id="GO:0071949">
    <property type="term" value="F:FAD binding"/>
    <property type="evidence" value="ECO:0007669"/>
    <property type="project" value="InterPro"/>
</dbReference>
<dbReference type="InterPro" id="IPR036188">
    <property type="entry name" value="FAD/NAD-bd_sf"/>
</dbReference>
<dbReference type="Proteomes" id="UP000245391">
    <property type="component" value="Unassembled WGS sequence"/>
</dbReference>
<keyword evidence="2" id="KW-0274">FAD</keyword>
<organism evidence="6 7">
    <name type="scientific">Pedobacter paludis</name>
    <dbReference type="NCBI Taxonomy" id="2203212"/>
    <lineage>
        <taxon>Bacteria</taxon>
        <taxon>Pseudomonadati</taxon>
        <taxon>Bacteroidota</taxon>
        <taxon>Sphingobacteriia</taxon>
        <taxon>Sphingobacteriales</taxon>
        <taxon>Sphingobacteriaceae</taxon>
        <taxon>Pedobacter</taxon>
    </lineage>
</organism>
<dbReference type="PANTHER" id="PTHR46972:SF1">
    <property type="entry name" value="FAD DEPENDENT OXIDOREDUCTASE DOMAIN-CONTAINING PROTEIN"/>
    <property type="match status" value="1"/>
</dbReference>
<evidence type="ECO:0000256" key="1">
    <source>
        <dbReference type="ARBA" id="ARBA00022630"/>
    </source>
</evidence>
<comment type="caution">
    <text evidence="6">The sequence shown here is derived from an EMBL/GenBank/DDBJ whole genome shotgun (WGS) entry which is preliminary data.</text>
</comment>